<dbReference type="EMBL" id="CP032097">
    <property type="protein sequence ID" value="AXX96445.1"/>
    <property type="molecule type" value="Genomic_DNA"/>
</dbReference>
<feature type="domain" description="HD-GYP" evidence="4">
    <location>
        <begin position="343"/>
        <end position="540"/>
    </location>
</feature>
<sequence length="542" mass="63805">MFFDIINYYFLLKLGVKVNIKKIVKISFIIISFIVLLIGMINTTIIYQIRENNLTKQLINDLVSMQEKMNELLKDTTLVTSLDELESKKASFIKYELEFEEIEKIFSLRDENDFVDFFISDIHKDKIISSKLQLLYESEKQIEEAFDTIYELEKEKINLKNQFDIDYPIENDIRKSIDLKIQELKDYELYRLFSDVKYYSKETLYQYRNQITLDKWLKKIELFNEKYNHQEIDEYKQIVTKVGNQVVLLKNIEDKEDDLRSKIYNVVNQNKIYSSEIEKKIVELSTNFINLTYFAILLLVVLIILFITILGYKVYKNVGLSVDEIETKVQEGLEEIKNLNQEIEKTQKEVVFTMGAIGESRSKETGNHVKRVAEYSKLLALYYGLDEKEAEMLKQASPMHDIGKVAIPDAILNKPGRFDENEREIMNTHAALGYEMLKHSNRPLLKMAAIVANEHHEKWDGSGYPRGLSGENIHIYGRITALADVFDALGSDRVYKAAWNDEKIFNLFKEERAKHFDPKLIDIFFEHLDEFLKIRETFKDKF</sequence>
<dbReference type="CDD" id="cd00077">
    <property type="entry name" value="HDc"/>
    <property type="match status" value="1"/>
</dbReference>
<proteinExistence type="predicted"/>
<evidence type="ECO:0000256" key="2">
    <source>
        <dbReference type="SAM" id="Phobius"/>
    </source>
</evidence>
<evidence type="ECO:0000259" key="3">
    <source>
        <dbReference type="PROSITE" id="PS51831"/>
    </source>
</evidence>
<keyword evidence="6" id="KW-1185">Reference proteome</keyword>
<dbReference type="SUPFAM" id="SSF109604">
    <property type="entry name" value="HD-domain/PDEase-like"/>
    <property type="match status" value="1"/>
</dbReference>
<name>A0ABN5PFC9_9BACT</name>
<evidence type="ECO:0000259" key="4">
    <source>
        <dbReference type="PROSITE" id="PS51832"/>
    </source>
</evidence>
<evidence type="ECO:0000313" key="5">
    <source>
        <dbReference type="EMBL" id="AXX96445.1"/>
    </source>
</evidence>
<keyword evidence="1" id="KW-0175">Coiled coil</keyword>
<dbReference type="PROSITE" id="PS51832">
    <property type="entry name" value="HD_GYP"/>
    <property type="match status" value="1"/>
</dbReference>
<accession>A0ABN5PFC9</accession>
<organism evidence="5 6">
    <name type="scientific">Arcobacter ellisii</name>
    <dbReference type="NCBI Taxonomy" id="913109"/>
    <lineage>
        <taxon>Bacteria</taxon>
        <taxon>Pseudomonadati</taxon>
        <taxon>Campylobacterota</taxon>
        <taxon>Epsilonproteobacteria</taxon>
        <taxon>Campylobacterales</taxon>
        <taxon>Arcobacteraceae</taxon>
        <taxon>Arcobacter</taxon>
    </lineage>
</organism>
<dbReference type="Gene3D" id="1.10.3210.10">
    <property type="entry name" value="Hypothetical protein af1432"/>
    <property type="match status" value="1"/>
</dbReference>
<feature type="domain" description="HD" evidence="3">
    <location>
        <begin position="365"/>
        <end position="489"/>
    </location>
</feature>
<reference evidence="5 6" key="1">
    <citation type="submission" date="2018-08" db="EMBL/GenBank/DDBJ databases">
        <title>Complete genome of the Arcobacter ellisii type strain LMG 26155.</title>
        <authorList>
            <person name="Miller W.G."/>
            <person name="Yee E."/>
            <person name="Bono J.L."/>
        </authorList>
    </citation>
    <scope>NUCLEOTIDE SEQUENCE [LARGE SCALE GENOMIC DNA]</scope>
    <source>
        <strain evidence="5 6">LMG 26155</strain>
    </source>
</reference>
<feature type="coiled-coil region" evidence="1">
    <location>
        <begin position="322"/>
        <end position="356"/>
    </location>
</feature>
<dbReference type="PANTHER" id="PTHR45228:SF9">
    <property type="entry name" value="3'3'-CGAMP-SPECIFIC PHOSPHODIESTERASE 2"/>
    <property type="match status" value="1"/>
</dbReference>
<dbReference type="Pfam" id="PF13487">
    <property type="entry name" value="HD_5"/>
    <property type="match status" value="1"/>
</dbReference>
<dbReference type="InterPro" id="IPR003607">
    <property type="entry name" value="HD/PDEase_dom"/>
</dbReference>
<keyword evidence="2" id="KW-1133">Transmembrane helix</keyword>
<evidence type="ECO:0000313" key="6">
    <source>
        <dbReference type="Proteomes" id="UP000262582"/>
    </source>
</evidence>
<keyword evidence="2" id="KW-0472">Membrane</keyword>
<dbReference type="InterPro" id="IPR006674">
    <property type="entry name" value="HD_domain"/>
</dbReference>
<dbReference type="PROSITE" id="PS51831">
    <property type="entry name" value="HD"/>
    <property type="match status" value="1"/>
</dbReference>
<dbReference type="InterPro" id="IPR052020">
    <property type="entry name" value="Cyclic_di-GMP/3'3'-cGAMP_PDE"/>
</dbReference>
<dbReference type="PANTHER" id="PTHR45228">
    <property type="entry name" value="CYCLIC DI-GMP PHOSPHODIESTERASE TM_0186-RELATED"/>
    <property type="match status" value="1"/>
</dbReference>
<dbReference type="Proteomes" id="UP000262582">
    <property type="component" value="Chromosome"/>
</dbReference>
<feature type="transmembrane region" description="Helical" evidence="2">
    <location>
        <begin position="291"/>
        <end position="312"/>
    </location>
</feature>
<keyword evidence="2" id="KW-0812">Transmembrane</keyword>
<gene>
    <name evidence="5" type="ORF">AELL_2847</name>
</gene>
<dbReference type="SMART" id="SM00471">
    <property type="entry name" value="HDc"/>
    <property type="match status" value="1"/>
</dbReference>
<dbReference type="InterPro" id="IPR037522">
    <property type="entry name" value="HD_GYP_dom"/>
</dbReference>
<evidence type="ECO:0000256" key="1">
    <source>
        <dbReference type="SAM" id="Coils"/>
    </source>
</evidence>
<protein>
    <submittedName>
        <fullName evidence="5">Response regulator c-di-GMP phosphodiesterase, RpfG family</fullName>
    </submittedName>
</protein>
<feature type="transmembrane region" description="Helical" evidence="2">
    <location>
        <begin position="23"/>
        <end position="47"/>
    </location>
</feature>